<dbReference type="EMBL" id="CP022098">
    <property type="protein sequence ID" value="ATB42510.1"/>
    <property type="molecule type" value="Genomic_DNA"/>
</dbReference>
<dbReference type="Gene3D" id="3.30.1540.10">
    <property type="entry name" value="formyl-coa transferase, domain 3"/>
    <property type="match status" value="1"/>
</dbReference>
<accession>A0A250JFX9</accession>
<proteinExistence type="predicted"/>
<dbReference type="PANTHER" id="PTHR48228">
    <property type="entry name" value="SUCCINYL-COA--D-CITRAMALATE COA-TRANSFERASE"/>
    <property type="match status" value="1"/>
</dbReference>
<sequence>MTNVEQLRAAMLKGVHERATTDTFDLHEALRAMLAPLGFTPEDCGGTIRFDKCDPLMPSNLRLGGAASLALVQQSVIAAKLWRMRGGLGQDIHVDLGQAIRRLAPASELKWETLNGFPADVADRTIFSYLGFYPTKDGRHILPANIYPGLKTRMLAVLECADNPKALGRAIARYTADELEALGEQHGIVFAKVRTVDEFVATEVFEYLASRPLIEIEKVGDSAPEPLPSFGTHPLSGVRALGMGHVIAGAGIGRSLASLGADCLNVWRVMEWEQDTLLATANVGVRSTRLHVKSEDGRRQLHALLRDADIFYANRRPGLLAELGVDLKAATAVRPGLIHVTVSTHGEDGPWKNRVGFDQVAGTVTGMVAAEGTLAAPRLPPTSIINDYLVAWLGATGAMAALARRAVEGGSYRVHVSLTRAAMWAVTLGLFEPRYVESALRSGGEHTLIDPQLFTSLTPLGIYQGVTENVTLSRTPHHYMNVLSPRGADQPAWLPRPKQVNTADFIKLFR</sequence>
<dbReference type="AlphaFoldDB" id="A0A250JFX9"/>
<dbReference type="RefSeq" id="WP_095990059.1">
    <property type="nucleotide sequence ID" value="NZ_CP022098.1"/>
</dbReference>
<dbReference type="InterPro" id="IPR003673">
    <property type="entry name" value="CoA-Trfase_fam_III"/>
</dbReference>
<protein>
    <recommendedName>
        <fullName evidence="3">Carnitine dehydratase</fullName>
    </recommendedName>
</protein>
<dbReference type="InterPro" id="IPR023606">
    <property type="entry name" value="CoA-Trfase_III_dom_1_sf"/>
</dbReference>
<name>A0A250JFX9_9BACT</name>
<dbReference type="SUPFAM" id="SSF89796">
    <property type="entry name" value="CoA-transferase family III (CaiB/BaiF)"/>
    <property type="match status" value="2"/>
</dbReference>
<evidence type="ECO:0000313" key="2">
    <source>
        <dbReference type="Proteomes" id="UP000217257"/>
    </source>
</evidence>
<dbReference type="Gene3D" id="3.40.50.10540">
    <property type="entry name" value="Crotonobetainyl-coa:carnitine coa-transferase, domain 1"/>
    <property type="match status" value="2"/>
</dbReference>
<dbReference type="Pfam" id="PF02515">
    <property type="entry name" value="CoA_transf_3"/>
    <property type="match status" value="1"/>
</dbReference>
<dbReference type="KEGG" id="cfus:CYFUS_007988"/>
<dbReference type="GO" id="GO:0003824">
    <property type="term" value="F:catalytic activity"/>
    <property type="evidence" value="ECO:0007669"/>
    <property type="project" value="InterPro"/>
</dbReference>
<evidence type="ECO:0008006" key="3">
    <source>
        <dbReference type="Google" id="ProtNLM"/>
    </source>
</evidence>
<dbReference type="PROSITE" id="PS50890">
    <property type="entry name" value="PUA"/>
    <property type="match status" value="1"/>
</dbReference>
<reference evidence="1 2" key="1">
    <citation type="submission" date="2017-06" db="EMBL/GenBank/DDBJ databases">
        <title>Sequencing and comparative analysis of myxobacterial genomes.</title>
        <authorList>
            <person name="Rupp O."/>
            <person name="Goesmann A."/>
            <person name="Sogaard-Andersen L."/>
        </authorList>
    </citation>
    <scope>NUCLEOTIDE SEQUENCE [LARGE SCALE GENOMIC DNA]</scope>
    <source>
        <strain evidence="1 2">DSM 52655</strain>
    </source>
</reference>
<gene>
    <name evidence="1" type="ORF">CYFUS_007988</name>
</gene>
<dbReference type="PANTHER" id="PTHR48228:SF4">
    <property type="entry name" value="BLR3030 PROTEIN"/>
    <property type="match status" value="1"/>
</dbReference>
<evidence type="ECO:0000313" key="1">
    <source>
        <dbReference type="EMBL" id="ATB42510.1"/>
    </source>
</evidence>
<dbReference type="InterPro" id="IPR050509">
    <property type="entry name" value="CoA-transferase_III"/>
</dbReference>
<dbReference type="Proteomes" id="UP000217257">
    <property type="component" value="Chromosome"/>
</dbReference>
<dbReference type="InterPro" id="IPR044855">
    <property type="entry name" value="CoA-Trfase_III_dom3_sf"/>
</dbReference>
<organism evidence="1 2">
    <name type="scientific">Cystobacter fuscus</name>
    <dbReference type="NCBI Taxonomy" id="43"/>
    <lineage>
        <taxon>Bacteria</taxon>
        <taxon>Pseudomonadati</taxon>
        <taxon>Myxococcota</taxon>
        <taxon>Myxococcia</taxon>
        <taxon>Myxococcales</taxon>
        <taxon>Cystobacterineae</taxon>
        <taxon>Archangiaceae</taxon>
        <taxon>Cystobacter</taxon>
    </lineage>
</organism>